<dbReference type="SUPFAM" id="SSF53933">
    <property type="entry name" value="Microbial ribonucleases"/>
    <property type="match status" value="1"/>
</dbReference>
<sequence length="95" mass="10458">MLQDIRQFGVEAQGAGPQLMGPSIPKPFENSGKNGGYKLPEFDSQGNPVKYTEWGTVQSAQNPKWGGERIVTGSDGSAYYTPTHYQTYIVMEQGR</sequence>
<dbReference type="Gene3D" id="3.10.450.30">
    <property type="entry name" value="Microbial ribonucleases"/>
    <property type="match status" value="1"/>
</dbReference>
<evidence type="ECO:0000313" key="4">
    <source>
        <dbReference type="EMBL" id="MBD0422938.1"/>
    </source>
</evidence>
<evidence type="ECO:0000256" key="1">
    <source>
        <dbReference type="ARBA" id="ARBA00022722"/>
    </source>
</evidence>
<reference evidence="4" key="1">
    <citation type="submission" date="2020-09" db="EMBL/GenBank/DDBJ databases">
        <title>Streptomyces grisecoloratus sp. nov., isolated from cotton soil.</title>
        <authorList>
            <person name="Xing L."/>
        </authorList>
    </citation>
    <scope>NUCLEOTIDE SEQUENCE</scope>
    <source>
        <strain evidence="4">TRM S81-3</strain>
    </source>
</reference>
<proteinExistence type="predicted"/>
<evidence type="ECO:0000256" key="3">
    <source>
        <dbReference type="SAM" id="MobiDB-lite"/>
    </source>
</evidence>
<keyword evidence="2" id="KW-0378">Hydrolase</keyword>
<comment type="caution">
    <text evidence="4">The sequence shown here is derived from an EMBL/GenBank/DDBJ whole genome shotgun (WGS) entry which is preliminary data.</text>
</comment>
<reference evidence="4" key="2">
    <citation type="submission" date="2020-09" db="EMBL/GenBank/DDBJ databases">
        <authorList>
            <person name="Luo X."/>
        </authorList>
    </citation>
    <scope>NUCLEOTIDE SEQUENCE</scope>
    <source>
        <strain evidence="4">TRM S81-3</strain>
    </source>
</reference>
<evidence type="ECO:0000313" key="5">
    <source>
        <dbReference type="Proteomes" id="UP000621210"/>
    </source>
</evidence>
<protein>
    <submittedName>
        <fullName evidence="4">Uncharacterized protein</fullName>
    </submittedName>
</protein>
<dbReference type="EMBL" id="JACVQF010000219">
    <property type="protein sequence ID" value="MBD0422938.1"/>
    <property type="molecule type" value="Genomic_DNA"/>
</dbReference>
<dbReference type="RefSeq" id="WP_188183905.1">
    <property type="nucleotide sequence ID" value="NZ_JACVQF010000219.1"/>
</dbReference>
<keyword evidence="1" id="KW-0540">Nuclease</keyword>
<name>A0A926L5J3_9ACTN</name>
<accession>A0A926L5J3</accession>
<dbReference type="InterPro" id="IPR016191">
    <property type="entry name" value="Ribonuclease/ribotoxin"/>
</dbReference>
<dbReference type="Proteomes" id="UP000621210">
    <property type="component" value="Unassembled WGS sequence"/>
</dbReference>
<dbReference type="GO" id="GO:0004540">
    <property type="term" value="F:RNA nuclease activity"/>
    <property type="evidence" value="ECO:0007669"/>
    <property type="project" value="InterPro"/>
</dbReference>
<organism evidence="4 5">
    <name type="scientific">Streptomyces griseicoloratus</name>
    <dbReference type="NCBI Taxonomy" id="2752516"/>
    <lineage>
        <taxon>Bacteria</taxon>
        <taxon>Bacillati</taxon>
        <taxon>Actinomycetota</taxon>
        <taxon>Actinomycetes</taxon>
        <taxon>Kitasatosporales</taxon>
        <taxon>Streptomycetaceae</taxon>
        <taxon>Streptomyces</taxon>
    </lineage>
</organism>
<keyword evidence="5" id="KW-1185">Reference proteome</keyword>
<dbReference type="AlphaFoldDB" id="A0A926L5J3"/>
<dbReference type="GO" id="GO:0016787">
    <property type="term" value="F:hydrolase activity"/>
    <property type="evidence" value="ECO:0007669"/>
    <property type="project" value="UniProtKB-KW"/>
</dbReference>
<evidence type="ECO:0000256" key="2">
    <source>
        <dbReference type="ARBA" id="ARBA00022801"/>
    </source>
</evidence>
<gene>
    <name evidence="4" type="ORF">H0H10_27920</name>
</gene>
<feature type="region of interest" description="Disordered" evidence="3">
    <location>
        <begin position="11"/>
        <end position="38"/>
    </location>
</feature>
<dbReference type="GO" id="GO:0003723">
    <property type="term" value="F:RNA binding"/>
    <property type="evidence" value="ECO:0007669"/>
    <property type="project" value="InterPro"/>
</dbReference>